<evidence type="ECO:0000256" key="6">
    <source>
        <dbReference type="SAM" id="Phobius"/>
    </source>
</evidence>
<sequence>MAVLGLNSPFHWIVFILYVVISINHALLTTASQDGNKYNYNATFVVLATAVLKLCASCSFYIFWEKNALETFILDLSSHKKVMLLYSIPAFLYSMCDNLTFINLSLHDPTTFIILIQLRIVLSAVIYQQILFKKALSHLQWMSLLVLTLGCIIKHLDFSNMVGVDSWWYGFPLTVGLFYMLLQSFMSLFAGVYTEYLLKGKQEDVNLWIQNIYMYLNSIFWSVLFSVLRSILLSGQYWDSSETILQPIVIAILLNSTVHGIVTSLFLKNLNSVVKSFAIAIEMVFLPVVTNLLFGIAVSFPTLLAIVLVILAIQIYSRNPVINPTPFGSQQKKLNL</sequence>
<accession>A0A9Q1HHK5</accession>
<dbReference type="AlphaFoldDB" id="A0A9Q1HHK5"/>
<dbReference type="OrthoDB" id="419167at2759"/>
<evidence type="ECO:0000256" key="1">
    <source>
        <dbReference type="ARBA" id="ARBA00004141"/>
    </source>
</evidence>
<evidence type="ECO:0000256" key="3">
    <source>
        <dbReference type="ARBA" id="ARBA00022692"/>
    </source>
</evidence>
<comment type="subcellular location">
    <subcellularLocation>
        <location evidence="1">Membrane</location>
        <topology evidence="1">Multi-pass membrane protein</topology>
    </subcellularLocation>
</comment>
<feature type="transmembrane region" description="Helical" evidence="6">
    <location>
        <begin position="111"/>
        <end position="132"/>
    </location>
</feature>
<feature type="transmembrane region" description="Helical" evidence="6">
    <location>
        <begin position="12"/>
        <end position="31"/>
    </location>
</feature>
<feature type="transmembrane region" description="Helical" evidence="6">
    <location>
        <begin position="43"/>
        <end position="64"/>
    </location>
</feature>
<feature type="transmembrane region" description="Helical" evidence="6">
    <location>
        <begin position="244"/>
        <end position="267"/>
    </location>
</feature>
<keyword evidence="5 6" id="KW-0472">Membrane</keyword>
<dbReference type="InterPro" id="IPR007271">
    <property type="entry name" value="Nuc_sug_transpt"/>
</dbReference>
<evidence type="ECO:0000256" key="2">
    <source>
        <dbReference type="ARBA" id="ARBA00022597"/>
    </source>
</evidence>
<keyword evidence="3 6" id="KW-0812">Transmembrane</keyword>
<dbReference type="Pfam" id="PF04142">
    <property type="entry name" value="Nuc_sug_transp"/>
    <property type="match status" value="1"/>
</dbReference>
<evidence type="ECO:0000313" key="8">
    <source>
        <dbReference type="Proteomes" id="UP001152320"/>
    </source>
</evidence>
<feature type="transmembrane region" description="Helical" evidence="6">
    <location>
        <begin position="168"/>
        <end position="192"/>
    </location>
</feature>
<keyword evidence="4 6" id="KW-1133">Transmembrane helix</keyword>
<evidence type="ECO:0000256" key="5">
    <source>
        <dbReference type="ARBA" id="ARBA00023136"/>
    </source>
</evidence>
<feature type="transmembrane region" description="Helical" evidence="6">
    <location>
        <begin position="292"/>
        <end position="313"/>
    </location>
</feature>
<feature type="transmembrane region" description="Helical" evidence="6">
    <location>
        <begin position="84"/>
        <end position="104"/>
    </location>
</feature>
<comment type="caution">
    <text evidence="7">The sequence shown here is derived from an EMBL/GenBank/DDBJ whole genome shotgun (WGS) entry which is preliminary data.</text>
</comment>
<proteinExistence type="predicted"/>
<protein>
    <submittedName>
        <fullName evidence="7">UDP-galactose transporter senju</fullName>
    </submittedName>
</protein>
<dbReference type="PANTHER" id="PTHR10231">
    <property type="entry name" value="NUCLEOTIDE-SUGAR TRANSMEMBRANE TRANSPORTER"/>
    <property type="match status" value="1"/>
</dbReference>
<dbReference type="GO" id="GO:0015165">
    <property type="term" value="F:pyrimidine nucleotide-sugar transmembrane transporter activity"/>
    <property type="evidence" value="ECO:0007669"/>
    <property type="project" value="InterPro"/>
</dbReference>
<keyword evidence="2" id="KW-0762">Sugar transport</keyword>
<evidence type="ECO:0000313" key="7">
    <source>
        <dbReference type="EMBL" id="KAJ8045226.1"/>
    </source>
</evidence>
<gene>
    <name evidence="7" type="ORF">HOLleu_08187</name>
</gene>
<organism evidence="7 8">
    <name type="scientific">Holothuria leucospilota</name>
    <name type="common">Black long sea cucumber</name>
    <name type="synonym">Mertensiothuria leucospilota</name>
    <dbReference type="NCBI Taxonomy" id="206669"/>
    <lineage>
        <taxon>Eukaryota</taxon>
        <taxon>Metazoa</taxon>
        <taxon>Echinodermata</taxon>
        <taxon>Eleutherozoa</taxon>
        <taxon>Echinozoa</taxon>
        <taxon>Holothuroidea</taxon>
        <taxon>Aspidochirotacea</taxon>
        <taxon>Aspidochirotida</taxon>
        <taxon>Holothuriidae</taxon>
        <taxon>Holothuria</taxon>
    </lineage>
</organism>
<dbReference type="Proteomes" id="UP001152320">
    <property type="component" value="Chromosome 3"/>
</dbReference>
<evidence type="ECO:0000256" key="4">
    <source>
        <dbReference type="ARBA" id="ARBA00022989"/>
    </source>
</evidence>
<reference evidence="7" key="1">
    <citation type="submission" date="2021-10" db="EMBL/GenBank/DDBJ databases">
        <title>Tropical sea cucumber genome reveals ecological adaptation and Cuvierian tubules defense mechanism.</title>
        <authorList>
            <person name="Chen T."/>
        </authorList>
    </citation>
    <scope>NUCLEOTIDE SEQUENCE</scope>
    <source>
        <strain evidence="7">Nanhai2018</strain>
        <tissue evidence="7">Muscle</tissue>
    </source>
</reference>
<keyword evidence="8" id="KW-1185">Reference proteome</keyword>
<dbReference type="EMBL" id="JAIZAY010000003">
    <property type="protein sequence ID" value="KAJ8045226.1"/>
    <property type="molecule type" value="Genomic_DNA"/>
</dbReference>
<feature type="transmembrane region" description="Helical" evidence="6">
    <location>
        <begin position="212"/>
        <end position="232"/>
    </location>
</feature>
<keyword evidence="2" id="KW-0813">Transport</keyword>
<dbReference type="GO" id="GO:0000139">
    <property type="term" value="C:Golgi membrane"/>
    <property type="evidence" value="ECO:0007669"/>
    <property type="project" value="InterPro"/>
</dbReference>
<name>A0A9Q1HHK5_HOLLE</name>